<keyword evidence="3" id="KW-0964">Secreted</keyword>
<dbReference type="PANTHER" id="PTHR33657">
    <property type="entry name" value="DOMAIN PROTEIN, PUTATIVE (AFU_ORTHOLOGUE AFUA_5G00600)-RELATED"/>
    <property type="match status" value="1"/>
</dbReference>
<evidence type="ECO:0000256" key="3">
    <source>
        <dbReference type="ARBA" id="ARBA00022525"/>
    </source>
</evidence>
<feature type="domain" description="Arrestin C-terminal-like" evidence="5">
    <location>
        <begin position="184"/>
        <end position="318"/>
    </location>
</feature>
<keyword evidence="4" id="KW-0843">Virulence</keyword>
<organism evidence="6 7">
    <name type="scientific">Phytophthora fragariae</name>
    <dbReference type="NCBI Taxonomy" id="53985"/>
    <lineage>
        <taxon>Eukaryota</taxon>
        <taxon>Sar</taxon>
        <taxon>Stramenopiles</taxon>
        <taxon>Oomycota</taxon>
        <taxon>Peronosporomycetes</taxon>
        <taxon>Peronosporales</taxon>
        <taxon>Peronosporaceae</taxon>
        <taxon>Phytophthora</taxon>
    </lineage>
</organism>
<evidence type="ECO:0000313" key="6">
    <source>
        <dbReference type="EMBL" id="KAE9335507.1"/>
    </source>
</evidence>
<dbReference type="Gene3D" id="2.60.40.640">
    <property type="match status" value="2"/>
</dbReference>
<gene>
    <name evidence="6" type="ORF">PF008_g13457</name>
</gene>
<dbReference type="InterPro" id="IPR011021">
    <property type="entry name" value="Arrestin-like_N"/>
</dbReference>
<evidence type="ECO:0000256" key="2">
    <source>
        <dbReference type="ARBA" id="ARBA00009520"/>
    </source>
</evidence>
<dbReference type="EMBL" id="QXFY01000794">
    <property type="protein sequence ID" value="KAE9335507.1"/>
    <property type="molecule type" value="Genomic_DNA"/>
</dbReference>
<evidence type="ECO:0000256" key="4">
    <source>
        <dbReference type="ARBA" id="ARBA00023026"/>
    </source>
</evidence>
<dbReference type="InterPro" id="IPR008701">
    <property type="entry name" value="NPP1"/>
</dbReference>
<evidence type="ECO:0000256" key="1">
    <source>
        <dbReference type="ARBA" id="ARBA00004613"/>
    </source>
</evidence>
<dbReference type="Proteomes" id="UP000486351">
    <property type="component" value="Unassembled WGS sequence"/>
</dbReference>
<accession>A0A6G0RJU5</accession>
<evidence type="ECO:0000259" key="5">
    <source>
        <dbReference type="SMART" id="SM01017"/>
    </source>
</evidence>
<comment type="caution">
    <text evidence="6">The sequence shown here is derived from an EMBL/GenBank/DDBJ whole genome shotgun (WGS) entry which is preliminary data.</text>
</comment>
<dbReference type="Pfam" id="PF02752">
    <property type="entry name" value="Arrestin_C"/>
    <property type="match status" value="1"/>
</dbReference>
<sequence length="645" mass="71842">MTTELGVCEHRDIGVKLNRRRYVTGGLLRGRVLFRTTKFVKSSDFVVRLEGREHISWLEQSSTTRTSRTRPRRRHNKDVLQERVLLTDGPTTYRPGEYEFPFSFRLPASLPSSFQMKDRQLVELGSMESSITYKARATIRIDGAVRPYIEDSRPFIVQRPPPDYITRPLQRSSSDKIRVFRVFSCGMCTLSASLDHNEVSAGDTVTVFTSVKNQTSKDMAGISVQLIEDLEVDVPFRTQKRGSTVLCRRDLPGVRARRQADRALSLNLVTETPWSFEPINPTMTCNFVKWQYRLVVTCSFRLCSSVKVELPVMVSCSTSTSRTSMARLSGPFSSPAGVEDVPLGYRSMPQLSRPSRSLLDKKLADAHQDVAISLNLASRAQRREIKIPRYLFAFRPQVPNPLSLRLSMMNLRAFFTAVAASLALVQADVISHDEVVPFAQPTATTTEQAAGIKFKPQIHISNGCHPYPAVDENGNTSGGLKPTGSSSAGCKGSGYGSQIYGRITTFNGVYALMYSWYFPKDSPISGLGHRHDWEHVVVWVNDITLDSPSIIAVSPSALSGYNIYYPPESNTIDGFSAKVDYSSSWLVVNHALNSTSDAGETQDLIMWDQLTDAARTALENTDFGDANVPMKDANFEAKLANAYYS</sequence>
<dbReference type="Pfam" id="PF00339">
    <property type="entry name" value="Arrestin_N"/>
    <property type="match status" value="1"/>
</dbReference>
<dbReference type="PANTHER" id="PTHR33657:SF8">
    <property type="entry name" value="DOMAIN PROTEIN, PUTATIVE (AFU_ORTHOLOGUE AFUA_5G00600)-RELATED"/>
    <property type="match status" value="1"/>
</dbReference>
<dbReference type="GO" id="GO:0005576">
    <property type="term" value="C:extracellular region"/>
    <property type="evidence" value="ECO:0007669"/>
    <property type="project" value="UniProtKB-SubCell"/>
</dbReference>
<dbReference type="AlphaFoldDB" id="A0A6G0RJU5"/>
<dbReference type="InterPro" id="IPR014756">
    <property type="entry name" value="Ig_E-set"/>
</dbReference>
<proteinExistence type="inferred from homology"/>
<reference evidence="6 7" key="1">
    <citation type="submission" date="2018-09" db="EMBL/GenBank/DDBJ databases">
        <title>Genomic investigation of the strawberry pathogen Phytophthora fragariae indicates pathogenicity is determined by transcriptional variation in three key races.</title>
        <authorList>
            <person name="Adams T.M."/>
            <person name="Armitage A.D."/>
            <person name="Sobczyk M.K."/>
            <person name="Bates H.J."/>
            <person name="Dunwell J.M."/>
            <person name="Nellist C.F."/>
            <person name="Harrison R.J."/>
        </authorList>
    </citation>
    <scope>NUCLEOTIDE SEQUENCE [LARGE SCALE GENOMIC DNA]</scope>
    <source>
        <strain evidence="6 7">NOV-77</strain>
    </source>
</reference>
<evidence type="ECO:0000313" key="7">
    <source>
        <dbReference type="Proteomes" id="UP000486351"/>
    </source>
</evidence>
<dbReference type="Pfam" id="PF05630">
    <property type="entry name" value="NPP1"/>
    <property type="match status" value="1"/>
</dbReference>
<protein>
    <recommendedName>
        <fullName evidence="5">Arrestin C-terminal-like domain-containing protein</fullName>
    </recommendedName>
</protein>
<dbReference type="SMART" id="SM01017">
    <property type="entry name" value="Arrestin_C"/>
    <property type="match status" value="1"/>
</dbReference>
<dbReference type="InterPro" id="IPR011022">
    <property type="entry name" value="Arrestin_C-like"/>
</dbReference>
<comment type="similarity">
    <text evidence="2">Belongs to the Necrosis inducing protein (NPP1) family.</text>
</comment>
<dbReference type="SUPFAM" id="SSF81296">
    <property type="entry name" value="E set domains"/>
    <property type="match status" value="2"/>
</dbReference>
<comment type="subcellular location">
    <subcellularLocation>
        <location evidence="1">Secreted</location>
    </subcellularLocation>
</comment>
<dbReference type="InterPro" id="IPR014752">
    <property type="entry name" value="Arrestin-like_C"/>
</dbReference>
<name>A0A6G0RJU5_9STRA</name>